<dbReference type="PROSITE" id="PS50020">
    <property type="entry name" value="WW_DOMAIN_2"/>
    <property type="match status" value="1"/>
</dbReference>
<evidence type="ECO:0000313" key="3">
    <source>
        <dbReference type="EMBL" id="GFO17711.1"/>
    </source>
</evidence>
<feature type="compositionally biased region" description="Basic residues" evidence="1">
    <location>
        <begin position="254"/>
        <end position="265"/>
    </location>
</feature>
<reference evidence="3 4" key="1">
    <citation type="journal article" date="2021" name="Elife">
        <title>Chloroplast acquisition without the gene transfer in kleptoplastic sea slugs, Plakobranchus ocellatus.</title>
        <authorList>
            <person name="Maeda T."/>
            <person name="Takahashi S."/>
            <person name="Yoshida T."/>
            <person name="Shimamura S."/>
            <person name="Takaki Y."/>
            <person name="Nagai Y."/>
            <person name="Toyoda A."/>
            <person name="Suzuki Y."/>
            <person name="Arimoto A."/>
            <person name="Ishii H."/>
            <person name="Satoh N."/>
            <person name="Nishiyama T."/>
            <person name="Hasebe M."/>
            <person name="Maruyama T."/>
            <person name="Minagawa J."/>
            <person name="Obokata J."/>
            <person name="Shigenobu S."/>
        </authorList>
    </citation>
    <scope>NUCLEOTIDE SEQUENCE [LARGE SCALE GENOMIC DNA]</scope>
</reference>
<feature type="domain" description="WW" evidence="2">
    <location>
        <begin position="3"/>
        <end position="38"/>
    </location>
</feature>
<dbReference type="InterPro" id="IPR052626">
    <property type="entry name" value="SWT1_Regulator"/>
</dbReference>
<dbReference type="Gene3D" id="2.20.70.10">
    <property type="match status" value="1"/>
</dbReference>
<dbReference type="AlphaFoldDB" id="A0AAV4B2X7"/>
<accession>A0AAV4B2X7</accession>
<dbReference type="EMBL" id="BLXT01004871">
    <property type="protein sequence ID" value="GFO17711.1"/>
    <property type="molecule type" value="Genomic_DNA"/>
</dbReference>
<dbReference type="InterPro" id="IPR029060">
    <property type="entry name" value="PIN-like_dom_sf"/>
</dbReference>
<evidence type="ECO:0000259" key="2">
    <source>
        <dbReference type="PROSITE" id="PS50020"/>
    </source>
</evidence>
<dbReference type="PANTHER" id="PTHR16161">
    <property type="entry name" value="TRANSCRIPTIONAL PROTEIN SWT1"/>
    <property type="match status" value="1"/>
</dbReference>
<feature type="region of interest" description="Disordered" evidence="1">
    <location>
        <begin position="347"/>
        <end position="383"/>
    </location>
</feature>
<dbReference type="Pfam" id="PF00397">
    <property type="entry name" value="WW"/>
    <property type="match status" value="1"/>
</dbReference>
<dbReference type="InterPro" id="IPR036020">
    <property type="entry name" value="WW_dom_sf"/>
</dbReference>
<feature type="region of interest" description="Disordered" evidence="1">
    <location>
        <begin position="38"/>
        <end position="68"/>
    </location>
</feature>
<dbReference type="SUPFAM" id="SSF51045">
    <property type="entry name" value="WW domain"/>
    <property type="match status" value="1"/>
</dbReference>
<comment type="caution">
    <text evidence="3">The sequence shown here is derived from an EMBL/GenBank/DDBJ whole genome shotgun (WGS) entry which is preliminary data.</text>
</comment>
<feature type="region of interest" description="Disordered" evidence="1">
    <location>
        <begin position="161"/>
        <end position="194"/>
    </location>
</feature>
<feature type="compositionally biased region" description="Polar residues" evidence="1">
    <location>
        <begin position="106"/>
        <end position="140"/>
    </location>
</feature>
<feature type="region of interest" description="Disordered" evidence="1">
    <location>
        <begin position="105"/>
        <end position="140"/>
    </location>
</feature>
<dbReference type="Proteomes" id="UP000735302">
    <property type="component" value="Unassembled WGS sequence"/>
</dbReference>
<dbReference type="InterPro" id="IPR002716">
    <property type="entry name" value="PIN_dom"/>
</dbReference>
<dbReference type="CDD" id="cd18727">
    <property type="entry name" value="PIN_Swt1-like"/>
    <property type="match status" value="1"/>
</dbReference>
<feature type="compositionally biased region" description="Polar residues" evidence="1">
    <location>
        <begin position="348"/>
        <end position="365"/>
    </location>
</feature>
<dbReference type="InterPro" id="IPR001202">
    <property type="entry name" value="WW_dom"/>
</dbReference>
<evidence type="ECO:0000256" key="1">
    <source>
        <dbReference type="SAM" id="MobiDB-lite"/>
    </source>
</evidence>
<keyword evidence="4" id="KW-1185">Reference proteome</keyword>
<dbReference type="Gene3D" id="3.40.50.1010">
    <property type="entry name" value="5'-nuclease"/>
    <property type="match status" value="1"/>
</dbReference>
<gene>
    <name evidence="3" type="ORF">PoB_004421600</name>
</gene>
<dbReference type="SMART" id="SM00456">
    <property type="entry name" value="WW"/>
    <property type="match status" value="1"/>
</dbReference>
<feature type="region of interest" description="Disordered" evidence="1">
    <location>
        <begin position="832"/>
        <end position="851"/>
    </location>
</feature>
<dbReference type="Pfam" id="PF13638">
    <property type="entry name" value="PIN_4"/>
    <property type="match status" value="1"/>
</dbReference>
<sequence length="1019" mass="111792">MSLDLPPNWICLESKSRKGRKYFYNTKTGASVWTIPKDVEPAESQSSKCLPSNRKRQKEKTTDEDSFSQLKQVTITSSSKATKQTATTQVSKMQAPMQKACVISSGAKNTSTSPKNHQIPEQQSVTSKITSDQEVNGSETQQVFHSESDIANKRSILKAHRKTNTAVNNETGPVSEISSRRQTRSKSYLNLSQKPKNKNSLLLSSSKAVNEPFLSGDNLGKPVINAVNPSSSSCVSTIDDSGFVQTQENEKAKAVKKRKRKRKKTSSGAEPNICSNISNVSSDTTKRQAVNESQSKWNLSKETGSLKLLNLVSGNLLNTTGSGSEKLSSTIHTFATSSSASEDASATLCHSSNTAQSNPESSTLLKDTDAHQPKPAAVTSENTALLATQTVPVVTETLKNTDSGAVTEMKSLINSFLTKSYNIAMAKAADDSDEPMFTDYPKVQIKPDAIPPPVNATNINLLLGCDSVVVSSDSEDECRPKKVQITRAKKVSAKNKLSVSRRTKARSRLAKKRLNVPTLIQDRLNVPALAQDHLNVPTLTQDHSNVPTLAQDHLNIPTLTQDHSNVPILIEDQSDVPILTQDYLDVPRLTPGLHSDKPSAKDTVHSTVEREILNESNTSSSSPFHFQDNDVDLDSSIDLGYSIAEASSVIEDMDVDSEWMGSTIHMLVFVIDTNVLIDSLKFLDRLLNCCIPGYGKPTFVLPWVVIQELDHLKNAKKNLFKQSTAAVRFIHNHLMAKNPHVKGQTPQEANEKTDLPIEMNDDKILHCCLQCQKKFPDALLCLMTRDVNLRNKATIMGIDATDDDNLWSFLEIPNPLKASPFKKKFYAKLIQSKGNQRRRKKSNGGKSPLLKDNVGSILPTNICCTETQDKVPKDDLLSESSKAVLSKFESVWKVVFDVKNQLSEVLSQGKSSPHFDEAVKVLKTVSPLLSDLHSAFDSCLALSPVVLKDHPGQFAKLCSALNLFFDQSGIANPDPSSSVGVDSMMDFFKETKNRVLLMSGLDQMGSFNTGFLNMLNTVS</sequence>
<proteinExistence type="predicted"/>
<feature type="compositionally biased region" description="Polar residues" evidence="1">
    <location>
        <begin position="266"/>
        <end position="296"/>
    </location>
</feature>
<dbReference type="PANTHER" id="PTHR16161:SF0">
    <property type="entry name" value="TRANSCRIPTIONAL PROTEIN SWT1"/>
    <property type="match status" value="1"/>
</dbReference>
<name>A0AAV4B2X7_9GAST</name>
<dbReference type="CDD" id="cd00201">
    <property type="entry name" value="WW"/>
    <property type="match status" value="1"/>
</dbReference>
<feature type="region of interest" description="Disordered" evidence="1">
    <location>
        <begin position="248"/>
        <end position="296"/>
    </location>
</feature>
<protein>
    <submittedName>
        <fullName evidence="3">Transcriptional protein swt1-like</fullName>
    </submittedName>
</protein>
<evidence type="ECO:0000313" key="4">
    <source>
        <dbReference type="Proteomes" id="UP000735302"/>
    </source>
</evidence>
<organism evidence="3 4">
    <name type="scientific">Plakobranchus ocellatus</name>
    <dbReference type="NCBI Taxonomy" id="259542"/>
    <lineage>
        <taxon>Eukaryota</taxon>
        <taxon>Metazoa</taxon>
        <taxon>Spiralia</taxon>
        <taxon>Lophotrochozoa</taxon>
        <taxon>Mollusca</taxon>
        <taxon>Gastropoda</taxon>
        <taxon>Heterobranchia</taxon>
        <taxon>Euthyneura</taxon>
        <taxon>Panpulmonata</taxon>
        <taxon>Sacoglossa</taxon>
        <taxon>Placobranchoidea</taxon>
        <taxon>Plakobranchidae</taxon>
        <taxon>Plakobranchus</taxon>
    </lineage>
</organism>
<dbReference type="SMART" id="SM00670">
    <property type="entry name" value="PINc"/>
    <property type="match status" value="1"/>
</dbReference>
<dbReference type="GO" id="GO:0005634">
    <property type="term" value="C:nucleus"/>
    <property type="evidence" value="ECO:0007669"/>
    <property type="project" value="TreeGrafter"/>
</dbReference>
<dbReference type="SUPFAM" id="SSF88723">
    <property type="entry name" value="PIN domain-like"/>
    <property type="match status" value="1"/>
</dbReference>